<dbReference type="AlphaFoldDB" id="W8R4P9"/>
<reference evidence="2" key="1">
    <citation type="journal article" date="2014" name="Genome Announc.">
        <title>Complete Genome Sequence of the Highly Transformable Pseudomonas stutzeri Strain 28a24.</title>
        <authorList>
            <person name="Smith B.A."/>
            <person name="Dougherty K.M."/>
            <person name="Baltrus D.A."/>
        </authorList>
    </citation>
    <scope>NUCLEOTIDE SEQUENCE [LARGE SCALE GENOMIC DNA]</scope>
    <source>
        <strain evidence="2">28a24</strain>
    </source>
</reference>
<accession>W8R4P9</accession>
<sequence>MRPLDGIRRLLSCITARCQPCSSCCRPSPSGKDQQALIETSLQLGFVPILASVKPQAHMWLSTWKAVAGRPAGLFDEADWRFIKRREQAEASIVAADPKALKEVEPVS</sequence>
<dbReference type="EMBL" id="CP007441">
    <property type="protein sequence ID" value="AHL77604.1"/>
    <property type="molecule type" value="Genomic_DNA"/>
</dbReference>
<evidence type="ECO:0000313" key="1">
    <source>
        <dbReference type="EMBL" id="AHL77604.1"/>
    </source>
</evidence>
<name>W8R4P9_STUST</name>
<proteinExistence type="predicted"/>
<evidence type="ECO:0000313" key="2">
    <source>
        <dbReference type="Proteomes" id="UP000019522"/>
    </source>
</evidence>
<dbReference type="Proteomes" id="UP000019522">
    <property type="component" value="Chromosome"/>
</dbReference>
<reference evidence="1 2" key="2">
    <citation type="submission" date="2014-03" db="EMBL/GenBank/DDBJ databases">
        <authorList>
            <person name="Baltrus D."/>
            <person name="Dougherty K."/>
        </authorList>
    </citation>
    <scope>NUCLEOTIDE SEQUENCE</scope>
    <source>
        <strain evidence="1 2">28a24</strain>
    </source>
</reference>
<protein>
    <submittedName>
        <fullName evidence="1">Uncharacterized protein</fullName>
    </submittedName>
</protein>
<organism evidence="1 2">
    <name type="scientific">Stutzerimonas stutzeri</name>
    <name type="common">Pseudomonas stutzeri</name>
    <dbReference type="NCBI Taxonomy" id="316"/>
    <lineage>
        <taxon>Bacteria</taxon>
        <taxon>Pseudomonadati</taxon>
        <taxon>Pseudomonadota</taxon>
        <taxon>Gammaproteobacteria</taxon>
        <taxon>Pseudomonadales</taxon>
        <taxon>Pseudomonadaceae</taxon>
        <taxon>Stutzerimonas</taxon>
    </lineage>
</organism>
<dbReference type="PATRIC" id="fig|316.77.peg.598"/>
<gene>
    <name evidence="1" type="ORF">CH92_02985</name>
</gene>
<dbReference type="KEGG" id="pstt:CH92_02985"/>